<dbReference type="Pfam" id="PF01266">
    <property type="entry name" value="DAO"/>
    <property type="match status" value="1"/>
</dbReference>
<protein>
    <recommendedName>
        <fullName evidence="1">FAD dependent oxidoreductase domain-containing protein</fullName>
    </recommendedName>
</protein>
<evidence type="ECO:0000313" key="3">
    <source>
        <dbReference type="Proteomes" id="UP001501138"/>
    </source>
</evidence>
<evidence type="ECO:0000313" key="2">
    <source>
        <dbReference type="EMBL" id="GAA1731159.1"/>
    </source>
</evidence>
<feature type="domain" description="FAD dependent oxidoreductase" evidence="1">
    <location>
        <begin position="8"/>
        <end position="173"/>
    </location>
</feature>
<reference evidence="3" key="1">
    <citation type="journal article" date="2019" name="Int. J. Syst. Evol. Microbiol.">
        <title>The Global Catalogue of Microorganisms (GCM) 10K type strain sequencing project: providing services to taxonomists for standard genome sequencing and annotation.</title>
        <authorList>
            <consortium name="The Broad Institute Genomics Platform"/>
            <consortium name="The Broad Institute Genome Sequencing Center for Infectious Disease"/>
            <person name="Wu L."/>
            <person name="Ma J."/>
        </authorList>
    </citation>
    <scope>NUCLEOTIDE SEQUENCE [LARGE SCALE GENOMIC DNA]</scope>
    <source>
        <strain evidence="3">JCM 15589</strain>
    </source>
</reference>
<dbReference type="RefSeq" id="WP_344249096.1">
    <property type="nucleotide sequence ID" value="NZ_BAAAPM010000005.1"/>
</dbReference>
<dbReference type="Gene3D" id="3.50.50.60">
    <property type="entry name" value="FAD/NAD(P)-binding domain"/>
    <property type="match status" value="1"/>
</dbReference>
<gene>
    <name evidence="2" type="ORF">GCM10009809_28340</name>
</gene>
<dbReference type="EMBL" id="BAAAPM010000005">
    <property type="protein sequence ID" value="GAA1731159.1"/>
    <property type="molecule type" value="Genomic_DNA"/>
</dbReference>
<dbReference type="InterPro" id="IPR036188">
    <property type="entry name" value="FAD/NAD-bd_sf"/>
</dbReference>
<sequence length="349" mass="39101">MEGSSRARVAVVGAGIYGSTTALRLAERGHRVDLFDPRGILRATSATNQYRVHAGYHYPRSPETIEEILDARAEFSEAFDEAIVRSSTNYYAIPHEGSLTSPDEFERVMDKYDLPLTRRRPNWMDFDFIDRCYEVAEEVYDPDVLREVVADRLARSGVSVRRESYVSPMRDDYDFVVFATYGLGESRTVFAIARYQVAEKVLIELPPHLRGIALVVVDGPFTAFDPFGTSGRSLFGSALHTNHWTSTDPWEVVPPALQELVEADEFAETPLTRFAEMRSAAARAVPEAARARYLGSRFALRVVEDSPADDRRVLHVREGNPRELHIFSGKVVSAVKAARTVADLIDARG</sequence>
<dbReference type="InterPro" id="IPR006076">
    <property type="entry name" value="FAD-dep_OxRdtase"/>
</dbReference>
<name>A0ABP4VM57_9MICO</name>
<evidence type="ECO:0000259" key="1">
    <source>
        <dbReference type="Pfam" id="PF01266"/>
    </source>
</evidence>
<accession>A0ABP4VM57</accession>
<proteinExistence type="predicted"/>
<comment type="caution">
    <text evidence="2">The sequence shown here is derived from an EMBL/GenBank/DDBJ whole genome shotgun (WGS) entry which is preliminary data.</text>
</comment>
<keyword evidence="3" id="KW-1185">Reference proteome</keyword>
<dbReference type="Proteomes" id="UP001501138">
    <property type="component" value="Unassembled WGS sequence"/>
</dbReference>
<organism evidence="2 3">
    <name type="scientific">Isoptericola hypogeus</name>
    <dbReference type="NCBI Taxonomy" id="300179"/>
    <lineage>
        <taxon>Bacteria</taxon>
        <taxon>Bacillati</taxon>
        <taxon>Actinomycetota</taxon>
        <taxon>Actinomycetes</taxon>
        <taxon>Micrococcales</taxon>
        <taxon>Promicromonosporaceae</taxon>
        <taxon>Isoptericola</taxon>
    </lineage>
</organism>
<dbReference type="SUPFAM" id="SSF51971">
    <property type="entry name" value="Nucleotide-binding domain"/>
    <property type="match status" value="1"/>
</dbReference>